<protein>
    <submittedName>
        <fullName evidence="1">17710_t:CDS:1</fullName>
    </submittedName>
</protein>
<proteinExistence type="predicted"/>
<evidence type="ECO:0000313" key="2">
    <source>
        <dbReference type="Proteomes" id="UP000789901"/>
    </source>
</evidence>
<accession>A0ABN7V854</accession>
<evidence type="ECO:0000313" key="1">
    <source>
        <dbReference type="EMBL" id="CAG8742508.1"/>
    </source>
</evidence>
<dbReference type="Proteomes" id="UP000789901">
    <property type="component" value="Unassembled WGS sequence"/>
</dbReference>
<sequence>MYNCKNAELRQALEGHETRITKLEQGEKEKSISTPEPLIISRFPASLIYKPKSLEDKAVDDFVNSKYKESIKLFIPKLSPQEEAKLGVEDSSIIIQNHMTEISETSSPRKSNIDKALQHLVQLCDKAFDAKDGTNRANQEEILYWSIYGKDFRTSGPRKILPKVTKLTAISILSSSISNHSVTTSDNFSGPEKVLLETKINASSAFQPKKDLAHVIKIVLEQFPYLTLKYSNEYGDYFNCPKTCLVCNKEHKRDDVKGGWGSDDYANTVLHVGGINIRIQSK</sequence>
<organism evidence="1 2">
    <name type="scientific">Gigaspora margarita</name>
    <dbReference type="NCBI Taxonomy" id="4874"/>
    <lineage>
        <taxon>Eukaryota</taxon>
        <taxon>Fungi</taxon>
        <taxon>Fungi incertae sedis</taxon>
        <taxon>Mucoromycota</taxon>
        <taxon>Glomeromycotina</taxon>
        <taxon>Glomeromycetes</taxon>
        <taxon>Diversisporales</taxon>
        <taxon>Gigasporaceae</taxon>
        <taxon>Gigaspora</taxon>
    </lineage>
</organism>
<dbReference type="EMBL" id="CAJVQB010010747">
    <property type="protein sequence ID" value="CAG8742508.1"/>
    <property type="molecule type" value="Genomic_DNA"/>
</dbReference>
<gene>
    <name evidence="1" type="ORF">GMARGA_LOCUS15540</name>
</gene>
<comment type="caution">
    <text evidence="1">The sequence shown here is derived from an EMBL/GenBank/DDBJ whole genome shotgun (WGS) entry which is preliminary data.</text>
</comment>
<reference evidence="1 2" key="1">
    <citation type="submission" date="2021-06" db="EMBL/GenBank/DDBJ databases">
        <authorList>
            <person name="Kallberg Y."/>
            <person name="Tangrot J."/>
            <person name="Rosling A."/>
        </authorList>
    </citation>
    <scope>NUCLEOTIDE SEQUENCE [LARGE SCALE GENOMIC DNA]</scope>
    <source>
        <strain evidence="1 2">120-4 pot B 10/14</strain>
    </source>
</reference>
<name>A0ABN7V854_GIGMA</name>
<keyword evidence="2" id="KW-1185">Reference proteome</keyword>